<dbReference type="EC" id="2.5.1.3" evidence="9"/>
<dbReference type="SUPFAM" id="SSF51391">
    <property type="entry name" value="Thiamin phosphate synthase"/>
    <property type="match status" value="1"/>
</dbReference>
<reference evidence="13" key="1">
    <citation type="journal article" date="2021" name="PeerJ">
        <title>Extensive microbial diversity within the chicken gut microbiome revealed by metagenomics and culture.</title>
        <authorList>
            <person name="Gilroy R."/>
            <person name="Ravi A."/>
            <person name="Getino M."/>
            <person name="Pursley I."/>
            <person name="Horton D.L."/>
            <person name="Alikhan N.F."/>
            <person name="Baker D."/>
            <person name="Gharbi K."/>
            <person name="Hall N."/>
            <person name="Watson M."/>
            <person name="Adriaenssens E.M."/>
            <person name="Foster-Nyarko E."/>
            <person name="Jarju S."/>
            <person name="Secka A."/>
            <person name="Antonio M."/>
            <person name="Oren A."/>
            <person name="Chaudhuri R.R."/>
            <person name="La Ragione R."/>
            <person name="Hildebrand F."/>
            <person name="Pallen M.J."/>
        </authorList>
    </citation>
    <scope>NUCLEOTIDE SEQUENCE</scope>
    <source>
        <strain evidence="13">A6-441</strain>
    </source>
</reference>
<sequence length="211" mass="22997">MNKKNVDYSLYLVTDRGILKGRDILEAIEESILGGVTIIQLREKTASEDEFLKLAKEAKGITDKYSIPLIINDNVEIAKAIDADGVHLGQSDEELTRAREILGDRKIIGISVGNVEEAKLAEKNGADYLGIGAVFYTDSKKDINEPMGIAGLKRIVKSVNIPNVAIGGIHLSNVKEVMETGTDGIAVISEILGKENIREATVNLKKRLKKI</sequence>
<comment type="catalytic activity">
    <reaction evidence="6 9 10">
        <text>4-methyl-5-(2-phosphooxyethyl)-thiazole + 4-amino-2-methyl-5-(diphosphooxymethyl)pyrimidine + H(+) = thiamine phosphate + diphosphate</text>
        <dbReference type="Rhea" id="RHEA:22328"/>
        <dbReference type="ChEBI" id="CHEBI:15378"/>
        <dbReference type="ChEBI" id="CHEBI:33019"/>
        <dbReference type="ChEBI" id="CHEBI:37575"/>
        <dbReference type="ChEBI" id="CHEBI:57841"/>
        <dbReference type="ChEBI" id="CHEBI:58296"/>
        <dbReference type="EC" id="2.5.1.3"/>
    </reaction>
</comment>
<accession>A0A9E2L0K6</accession>
<feature type="binding site" evidence="9">
    <location>
        <begin position="137"/>
        <end position="139"/>
    </location>
    <ligand>
        <name>2-[(2R,5Z)-2-carboxy-4-methylthiazol-5(2H)-ylidene]ethyl phosphate</name>
        <dbReference type="ChEBI" id="CHEBI:62899"/>
    </ligand>
</feature>
<dbReference type="FunFam" id="3.20.20.70:FF:000096">
    <property type="entry name" value="Thiamine-phosphate synthase"/>
    <property type="match status" value="1"/>
</dbReference>
<dbReference type="PANTHER" id="PTHR20857">
    <property type="entry name" value="THIAMINE-PHOSPHATE PYROPHOSPHORYLASE"/>
    <property type="match status" value="1"/>
</dbReference>
<feature type="domain" description="Thiamine phosphate synthase/TenI" evidence="12">
    <location>
        <begin position="10"/>
        <end position="191"/>
    </location>
</feature>
<gene>
    <name evidence="9 13" type="primary">thiE</name>
    <name evidence="13" type="ORF">IAA47_07735</name>
</gene>
<dbReference type="Gene3D" id="3.20.20.70">
    <property type="entry name" value="Aldolase class I"/>
    <property type="match status" value="1"/>
</dbReference>
<dbReference type="InterPro" id="IPR022998">
    <property type="entry name" value="ThiamineP_synth_TenI"/>
</dbReference>
<reference evidence="13" key="2">
    <citation type="submission" date="2021-04" db="EMBL/GenBank/DDBJ databases">
        <authorList>
            <person name="Gilroy R."/>
        </authorList>
    </citation>
    <scope>NUCLEOTIDE SEQUENCE</scope>
    <source>
        <strain evidence="13">A6-441</strain>
    </source>
</reference>
<dbReference type="InterPro" id="IPR036206">
    <property type="entry name" value="ThiamineP_synth_sf"/>
</dbReference>
<evidence type="ECO:0000256" key="1">
    <source>
        <dbReference type="ARBA" id="ARBA00005165"/>
    </source>
</evidence>
<evidence type="ECO:0000259" key="12">
    <source>
        <dbReference type="Pfam" id="PF02581"/>
    </source>
</evidence>
<organism evidence="13 14">
    <name type="scientific">Candidatus Fusobacterium pullicola</name>
    <dbReference type="NCBI Taxonomy" id="2838601"/>
    <lineage>
        <taxon>Bacteria</taxon>
        <taxon>Fusobacteriati</taxon>
        <taxon>Fusobacteriota</taxon>
        <taxon>Fusobacteriia</taxon>
        <taxon>Fusobacteriales</taxon>
        <taxon>Fusobacteriaceae</taxon>
        <taxon>Fusobacterium</taxon>
    </lineage>
</organism>
<keyword evidence="5 9" id="KW-0784">Thiamine biosynthesis</keyword>
<dbReference type="GO" id="GO:0009228">
    <property type="term" value="P:thiamine biosynthetic process"/>
    <property type="evidence" value="ECO:0007669"/>
    <property type="project" value="UniProtKB-KW"/>
</dbReference>
<evidence type="ECO:0000256" key="9">
    <source>
        <dbReference type="HAMAP-Rule" id="MF_00097"/>
    </source>
</evidence>
<dbReference type="PANTHER" id="PTHR20857:SF23">
    <property type="entry name" value="THIAMINE BIOSYNTHETIC BIFUNCTIONAL ENZYME"/>
    <property type="match status" value="1"/>
</dbReference>
<evidence type="ECO:0000256" key="11">
    <source>
        <dbReference type="RuleBase" id="RU004253"/>
    </source>
</evidence>
<comment type="catalytic activity">
    <reaction evidence="7 9 10">
        <text>2-(2-carboxy-4-methylthiazol-5-yl)ethyl phosphate + 4-amino-2-methyl-5-(diphosphooxymethyl)pyrimidine + 2 H(+) = thiamine phosphate + CO2 + diphosphate</text>
        <dbReference type="Rhea" id="RHEA:47848"/>
        <dbReference type="ChEBI" id="CHEBI:15378"/>
        <dbReference type="ChEBI" id="CHEBI:16526"/>
        <dbReference type="ChEBI" id="CHEBI:33019"/>
        <dbReference type="ChEBI" id="CHEBI:37575"/>
        <dbReference type="ChEBI" id="CHEBI:57841"/>
        <dbReference type="ChEBI" id="CHEBI:62890"/>
        <dbReference type="EC" id="2.5.1.3"/>
    </reaction>
</comment>
<feature type="binding site" evidence="9">
    <location>
        <position position="168"/>
    </location>
    <ligand>
        <name>2-[(2R,5Z)-2-carboxy-4-methylthiazol-5(2H)-ylidene]ethyl phosphate</name>
        <dbReference type="ChEBI" id="CHEBI:62899"/>
    </ligand>
</feature>
<comment type="similarity">
    <text evidence="9 10">Belongs to the thiamine-phosphate synthase family.</text>
</comment>
<comment type="catalytic activity">
    <reaction evidence="8 9 10">
        <text>2-[(2R,5Z)-2-carboxy-4-methylthiazol-5(2H)-ylidene]ethyl phosphate + 4-amino-2-methyl-5-(diphosphooxymethyl)pyrimidine + 2 H(+) = thiamine phosphate + CO2 + diphosphate</text>
        <dbReference type="Rhea" id="RHEA:47844"/>
        <dbReference type="ChEBI" id="CHEBI:15378"/>
        <dbReference type="ChEBI" id="CHEBI:16526"/>
        <dbReference type="ChEBI" id="CHEBI:33019"/>
        <dbReference type="ChEBI" id="CHEBI:37575"/>
        <dbReference type="ChEBI" id="CHEBI:57841"/>
        <dbReference type="ChEBI" id="CHEBI:62899"/>
        <dbReference type="EC" id="2.5.1.3"/>
    </reaction>
</comment>
<evidence type="ECO:0000256" key="4">
    <source>
        <dbReference type="ARBA" id="ARBA00022842"/>
    </source>
</evidence>
<evidence type="ECO:0000256" key="6">
    <source>
        <dbReference type="ARBA" id="ARBA00047334"/>
    </source>
</evidence>
<dbReference type="NCBIfam" id="TIGR00693">
    <property type="entry name" value="thiE"/>
    <property type="match status" value="1"/>
</dbReference>
<dbReference type="HAMAP" id="MF_00097">
    <property type="entry name" value="TMP_synthase"/>
    <property type="match status" value="1"/>
</dbReference>
<feature type="binding site" evidence="9">
    <location>
        <position position="111"/>
    </location>
    <ligand>
        <name>4-amino-2-methyl-5-(diphosphooxymethyl)pyrimidine</name>
        <dbReference type="ChEBI" id="CHEBI:57841"/>
    </ligand>
</feature>
<evidence type="ECO:0000256" key="5">
    <source>
        <dbReference type="ARBA" id="ARBA00022977"/>
    </source>
</evidence>
<dbReference type="Pfam" id="PF02581">
    <property type="entry name" value="TMP-TENI"/>
    <property type="match status" value="1"/>
</dbReference>
<feature type="binding site" evidence="9">
    <location>
        <begin position="40"/>
        <end position="44"/>
    </location>
    <ligand>
        <name>4-amino-2-methyl-5-(diphosphooxymethyl)pyrimidine</name>
        <dbReference type="ChEBI" id="CHEBI:57841"/>
    </ligand>
</feature>
<comment type="function">
    <text evidence="9">Condenses 4-methyl-5-(beta-hydroxyethyl)thiazole monophosphate (THZ-P) and 2-methyl-4-amino-5-hydroxymethyl pyrimidine pyrophosphate (HMP-PP) to form thiamine monophosphate (TMP).</text>
</comment>
<keyword evidence="3 9" id="KW-0479">Metal-binding</keyword>
<evidence type="ECO:0000256" key="7">
    <source>
        <dbReference type="ARBA" id="ARBA00047851"/>
    </source>
</evidence>
<dbReference type="GO" id="GO:0000287">
    <property type="term" value="F:magnesium ion binding"/>
    <property type="evidence" value="ECO:0007669"/>
    <property type="project" value="UniProtKB-UniRule"/>
</dbReference>
<feature type="binding site" evidence="9">
    <location>
        <position position="140"/>
    </location>
    <ligand>
        <name>4-amino-2-methyl-5-(diphosphooxymethyl)pyrimidine</name>
        <dbReference type="ChEBI" id="CHEBI:57841"/>
    </ligand>
</feature>
<feature type="binding site" evidence="9">
    <location>
        <position position="72"/>
    </location>
    <ligand>
        <name>4-amino-2-methyl-5-(diphosphooxymethyl)pyrimidine</name>
        <dbReference type="ChEBI" id="CHEBI:57841"/>
    </ligand>
</feature>
<dbReference type="AlphaFoldDB" id="A0A9E2L0K6"/>
<evidence type="ECO:0000256" key="2">
    <source>
        <dbReference type="ARBA" id="ARBA00022679"/>
    </source>
</evidence>
<proteinExistence type="inferred from homology"/>
<comment type="cofactor">
    <cofactor evidence="9">
        <name>Mg(2+)</name>
        <dbReference type="ChEBI" id="CHEBI:18420"/>
    </cofactor>
    <text evidence="9">Binds 1 Mg(2+) ion per subunit.</text>
</comment>
<dbReference type="CDD" id="cd00564">
    <property type="entry name" value="TMP_TenI"/>
    <property type="match status" value="1"/>
</dbReference>
<feature type="binding site" evidence="9">
    <location>
        <position position="92"/>
    </location>
    <ligand>
        <name>Mg(2+)</name>
        <dbReference type="ChEBI" id="CHEBI:18420"/>
    </ligand>
</feature>
<evidence type="ECO:0000313" key="13">
    <source>
        <dbReference type="EMBL" id="MBU3842855.1"/>
    </source>
</evidence>
<comment type="pathway">
    <text evidence="1 9 11">Cofactor biosynthesis; thiamine diphosphate biosynthesis; thiamine phosphate from 4-amino-2-methyl-5-diphosphomethylpyrimidine and 4-methyl-5-(2-phosphoethyl)-thiazole: step 1/1.</text>
</comment>
<dbReference type="InterPro" id="IPR013785">
    <property type="entry name" value="Aldolase_TIM"/>
</dbReference>
<feature type="binding site" evidence="9">
    <location>
        <begin position="188"/>
        <end position="189"/>
    </location>
    <ligand>
        <name>2-[(2R,5Z)-2-carboxy-4-methylthiazol-5(2H)-ylidene]ethyl phosphate</name>
        <dbReference type="ChEBI" id="CHEBI:62899"/>
    </ligand>
</feature>
<dbReference type="InterPro" id="IPR034291">
    <property type="entry name" value="TMP_synthase"/>
</dbReference>
<dbReference type="EMBL" id="JAHLFN010000070">
    <property type="protein sequence ID" value="MBU3842855.1"/>
    <property type="molecule type" value="Genomic_DNA"/>
</dbReference>
<dbReference type="GO" id="GO:0009229">
    <property type="term" value="P:thiamine diphosphate biosynthetic process"/>
    <property type="evidence" value="ECO:0007669"/>
    <property type="project" value="UniProtKB-UniRule"/>
</dbReference>
<evidence type="ECO:0000256" key="10">
    <source>
        <dbReference type="RuleBase" id="RU003826"/>
    </source>
</evidence>
<evidence type="ECO:0000256" key="3">
    <source>
        <dbReference type="ARBA" id="ARBA00022723"/>
    </source>
</evidence>
<name>A0A9E2L0K6_9FUSO</name>
<evidence type="ECO:0000313" key="14">
    <source>
        <dbReference type="Proteomes" id="UP000724657"/>
    </source>
</evidence>
<protein>
    <recommendedName>
        <fullName evidence="9">Thiamine-phosphate synthase</fullName>
        <shortName evidence="9">TP synthase</shortName>
        <shortName evidence="9">TPS</shortName>
        <ecNumber evidence="9">2.5.1.3</ecNumber>
    </recommendedName>
    <alternativeName>
        <fullName evidence="9">Thiamine-phosphate pyrophosphorylase</fullName>
        <shortName evidence="9">TMP pyrophosphorylase</shortName>
        <shortName evidence="9">TMP-PPase</shortName>
    </alternativeName>
</protein>
<keyword evidence="4 9" id="KW-0460">Magnesium</keyword>
<dbReference type="GO" id="GO:0004789">
    <property type="term" value="F:thiamine-phosphate diphosphorylase activity"/>
    <property type="evidence" value="ECO:0007669"/>
    <property type="project" value="UniProtKB-UniRule"/>
</dbReference>
<comment type="caution">
    <text evidence="13">The sequence shown here is derived from an EMBL/GenBank/DDBJ whole genome shotgun (WGS) entry which is preliminary data.</text>
</comment>
<keyword evidence="2 9" id="KW-0808">Transferase</keyword>
<evidence type="ECO:0000256" key="8">
    <source>
        <dbReference type="ARBA" id="ARBA00047883"/>
    </source>
</evidence>
<feature type="binding site" evidence="9">
    <location>
        <position position="73"/>
    </location>
    <ligand>
        <name>Mg(2+)</name>
        <dbReference type="ChEBI" id="CHEBI:18420"/>
    </ligand>
</feature>
<dbReference type="Proteomes" id="UP000724657">
    <property type="component" value="Unassembled WGS sequence"/>
</dbReference>
<dbReference type="GO" id="GO:0005737">
    <property type="term" value="C:cytoplasm"/>
    <property type="evidence" value="ECO:0007669"/>
    <property type="project" value="TreeGrafter"/>
</dbReference>